<accession>A0AA48GR80</accession>
<reference evidence="2" key="1">
    <citation type="journal article" date="2023" name="Int. J. Syst. Evol. Microbiol.">
        <title>Mesoterricola silvestris gen. nov., sp. nov., Mesoterricola sediminis sp. nov., Geothrix oryzae sp. nov., Geothrix edaphica sp. nov., Geothrix rubra sp. nov., and Geothrix limicola sp. nov., six novel members of Acidobacteriota isolated from soils.</title>
        <authorList>
            <person name="Itoh H."/>
            <person name="Sugisawa Y."/>
            <person name="Mise K."/>
            <person name="Xu Z."/>
            <person name="Kuniyasu M."/>
            <person name="Ushijima N."/>
            <person name="Kawano K."/>
            <person name="Kobayashi E."/>
            <person name="Shiratori Y."/>
            <person name="Masuda Y."/>
            <person name="Senoo K."/>
        </authorList>
    </citation>
    <scope>NUCLEOTIDE SEQUENCE [LARGE SCALE GENOMIC DNA]</scope>
    <source>
        <strain evidence="2">W79</strain>
    </source>
</reference>
<sequence length="80" mass="8973">MDVREWNLRRLVEENRVPAPGLRGKQERYRRLQRELAALEAAPFGSHAEEFLQLGRGGAADFEIEAFAHAYFGAASEDGA</sequence>
<dbReference type="KEGG" id="msil:METEAL_17160"/>
<gene>
    <name evidence="1" type="ORF">METEAL_17160</name>
</gene>
<organism evidence="1 2">
    <name type="scientific">Mesoterricola silvestris</name>
    <dbReference type="NCBI Taxonomy" id="2927979"/>
    <lineage>
        <taxon>Bacteria</taxon>
        <taxon>Pseudomonadati</taxon>
        <taxon>Acidobacteriota</taxon>
        <taxon>Holophagae</taxon>
        <taxon>Holophagales</taxon>
        <taxon>Holophagaceae</taxon>
        <taxon>Mesoterricola</taxon>
    </lineage>
</organism>
<evidence type="ECO:0000313" key="2">
    <source>
        <dbReference type="Proteomes" id="UP001238179"/>
    </source>
</evidence>
<dbReference type="Proteomes" id="UP001238179">
    <property type="component" value="Chromosome"/>
</dbReference>
<dbReference type="AlphaFoldDB" id="A0AA48GR80"/>
<dbReference type="EMBL" id="AP027080">
    <property type="protein sequence ID" value="BDU72542.1"/>
    <property type="molecule type" value="Genomic_DNA"/>
</dbReference>
<proteinExistence type="predicted"/>
<evidence type="ECO:0000313" key="1">
    <source>
        <dbReference type="EMBL" id="BDU72542.1"/>
    </source>
</evidence>
<name>A0AA48GR80_9BACT</name>
<keyword evidence="2" id="KW-1185">Reference proteome</keyword>
<protein>
    <submittedName>
        <fullName evidence="1">Uncharacterized protein</fullName>
    </submittedName>
</protein>